<dbReference type="EMBL" id="JAAGAX010000006">
    <property type="protein sequence ID" value="KAF2312474.1"/>
    <property type="molecule type" value="Genomic_DNA"/>
</dbReference>
<organism evidence="2 3">
    <name type="scientific">Hevea brasiliensis</name>
    <name type="common">Para rubber tree</name>
    <name type="synonym">Siphonia brasiliensis</name>
    <dbReference type="NCBI Taxonomy" id="3981"/>
    <lineage>
        <taxon>Eukaryota</taxon>
        <taxon>Viridiplantae</taxon>
        <taxon>Streptophyta</taxon>
        <taxon>Embryophyta</taxon>
        <taxon>Tracheophyta</taxon>
        <taxon>Spermatophyta</taxon>
        <taxon>Magnoliopsida</taxon>
        <taxon>eudicotyledons</taxon>
        <taxon>Gunneridae</taxon>
        <taxon>Pentapetalae</taxon>
        <taxon>rosids</taxon>
        <taxon>fabids</taxon>
        <taxon>Malpighiales</taxon>
        <taxon>Euphorbiaceae</taxon>
        <taxon>Crotonoideae</taxon>
        <taxon>Micrandreae</taxon>
        <taxon>Hevea</taxon>
    </lineage>
</organism>
<sequence length="342" mass="39144">MAGFYPLPPKIPSPHPSLKLPFPIFTNLPFNRNSRGHFVLTESTIYSFQPLTSISNTTDTWLVKAEELKSGEVILKDTLSPFPSLCLMEGFPQVLNLLDYRISEIGNAYGLEFLKHGKTSFNRVLTKSDNIKSIFMKKVVVSSSFFKIGDDGLAVMALDMDGNVGVWKMGDEKWTNINDARERSYYVDIIFYNRKFYALDVSGLTVTVDPRTFRLKKLFMDTRVLDLVLIVLCTWWSRLMICSGLNEENHEWVKVDGLEDRVLFLGADSSFSVLANDFPGCKRNCVYFVDGSFLEDYDEHPPYGFFVFKSHAAMRLSKFPSYSKIFYPPPTWLKTNPTLSQR</sequence>
<reference evidence="2 3" key="1">
    <citation type="journal article" date="2020" name="Mol. Plant">
        <title>The Chromosome-Based Rubber Tree Genome Provides New Insights into Spurge Genome Evolution and Rubber Biosynthesis.</title>
        <authorList>
            <person name="Liu J."/>
            <person name="Shi C."/>
            <person name="Shi C.C."/>
            <person name="Li W."/>
            <person name="Zhang Q.J."/>
            <person name="Zhang Y."/>
            <person name="Li K."/>
            <person name="Lu H.F."/>
            <person name="Shi C."/>
            <person name="Zhu S.T."/>
            <person name="Xiao Z.Y."/>
            <person name="Nan H."/>
            <person name="Yue Y."/>
            <person name="Zhu X.G."/>
            <person name="Wu Y."/>
            <person name="Hong X.N."/>
            <person name="Fan G.Y."/>
            <person name="Tong Y."/>
            <person name="Zhang D."/>
            <person name="Mao C.L."/>
            <person name="Liu Y.L."/>
            <person name="Hao S.J."/>
            <person name="Liu W.Q."/>
            <person name="Lv M.Q."/>
            <person name="Zhang H.B."/>
            <person name="Liu Y."/>
            <person name="Hu-Tang G.R."/>
            <person name="Wang J.P."/>
            <person name="Wang J.H."/>
            <person name="Sun Y.H."/>
            <person name="Ni S.B."/>
            <person name="Chen W.B."/>
            <person name="Zhang X.C."/>
            <person name="Jiao Y.N."/>
            <person name="Eichler E.E."/>
            <person name="Li G.H."/>
            <person name="Liu X."/>
            <person name="Gao L.Z."/>
        </authorList>
    </citation>
    <scope>NUCLEOTIDE SEQUENCE [LARGE SCALE GENOMIC DNA]</scope>
    <source>
        <strain evidence="3">cv. GT1</strain>
        <tissue evidence="2">Leaf</tissue>
    </source>
</reference>
<gene>
    <name evidence="2" type="ORF">GH714_034801</name>
</gene>
<dbReference type="AlphaFoldDB" id="A0A6A6MGS4"/>
<dbReference type="PANTHER" id="PTHR47123">
    <property type="entry name" value="F-BOX PROTEIN SKIP23"/>
    <property type="match status" value="1"/>
</dbReference>
<dbReference type="Proteomes" id="UP000467840">
    <property type="component" value="Chromosome 14"/>
</dbReference>
<dbReference type="Pfam" id="PF03478">
    <property type="entry name" value="Beta-prop_KIB1-4"/>
    <property type="match status" value="1"/>
</dbReference>
<dbReference type="PANTHER" id="PTHR47123:SF3">
    <property type="entry name" value="DUF295 DOMAIN-CONTAINING PROTEIN"/>
    <property type="match status" value="1"/>
</dbReference>
<feature type="domain" description="KIB1-4 beta-propeller" evidence="1">
    <location>
        <begin position="40"/>
        <end position="307"/>
    </location>
</feature>
<dbReference type="InterPro" id="IPR051304">
    <property type="entry name" value="SCF_F-box_domain"/>
</dbReference>
<dbReference type="InterPro" id="IPR005174">
    <property type="entry name" value="KIB1-4_b-propeller"/>
</dbReference>
<evidence type="ECO:0000313" key="2">
    <source>
        <dbReference type="EMBL" id="KAF2312474.1"/>
    </source>
</evidence>
<keyword evidence="3" id="KW-1185">Reference proteome</keyword>
<name>A0A6A6MGS4_HEVBR</name>
<protein>
    <recommendedName>
        <fullName evidence="1">KIB1-4 beta-propeller domain-containing protein</fullName>
    </recommendedName>
</protein>
<proteinExistence type="predicted"/>
<evidence type="ECO:0000259" key="1">
    <source>
        <dbReference type="Pfam" id="PF03478"/>
    </source>
</evidence>
<comment type="caution">
    <text evidence="2">The sequence shown here is derived from an EMBL/GenBank/DDBJ whole genome shotgun (WGS) entry which is preliminary data.</text>
</comment>
<accession>A0A6A6MGS4</accession>
<evidence type="ECO:0000313" key="3">
    <source>
        <dbReference type="Proteomes" id="UP000467840"/>
    </source>
</evidence>